<dbReference type="PROSITE" id="PS50404">
    <property type="entry name" value="GST_NTER"/>
    <property type="match status" value="1"/>
</dbReference>
<evidence type="ECO:0000259" key="1">
    <source>
        <dbReference type="PROSITE" id="PS50404"/>
    </source>
</evidence>
<dbReference type="SFLD" id="SFLDS00019">
    <property type="entry name" value="Glutathione_Transferase_(cytos"/>
    <property type="match status" value="1"/>
</dbReference>
<protein>
    <submittedName>
        <fullName evidence="3">Glutathione S-transferase</fullName>
        <ecNumber evidence="3">2.5.1.18</ecNumber>
    </submittedName>
</protein>
<organism evidence="3 4">
    <name type="scientific">Limibacillus halophilus</name>
    <dbReference type="NCBI Taxonomy" id="1579333"/>
    <lineage>
        <taxon>Bacteria</taxon>
        <taxon>Pseudomonadati</taxon>
        <taxon>Pseudomonadota</taxon>
        <taxon>Alphaproteobacteria</taxon>
        <taxon>Rhodospirillales</taxon>
        <taxon>Rhodovibrionaceae</taxon>
        <taxon>Limibacillus</taxon>
    </lineage>
</organism>
<dbReference type="Proteomes" id="UP000581135">
    <property type="component" value="Unassembled WGS sequence"/>
</dbReference>
<dbReference type="PROSITE" id="PS50405">
    <property type="entry name" value="GST_CTER"/>
    <property type="match status" value="1"/>
</dbReference>
<dbReference type="GO" id="GO:0006559">
    <property type="term" value="P:L-phenylalanine catabolic process"/>
    <property type="evidence" value="ECO:0007669"/>
    <property type="project" value="TreeGrafter"/>
</dbReference>
<dbReference type="CDD" id="cd03202">
    <property type="entry name" value="GST_C_etherase_LigE"/>
    <property type="match status" value="1"/>
</dbReference>
<dbReference type="Gene3D" id="1.20.1050.10">
    <property type="match status" value="1"/>
</dbReference>
<comment type="caution">
    <text evidence="3">The sequence shown here is derived from an EMBL/GenBank/DDBJ whole genome shotgun (WGS) entry which is preliminary data.</text>
</comment>
<dbReference type="Pfam" id="PF13409">
    <property type="entry name" value="GST_N_2"/>
    <property type="match status" value="1"/>
</dbReference>
<dbReference type="CDD" id="cd03038">
    <property type="entry name" value="GST_N_etherase_LigE"/>
    <property type="match status" value="1"/>
</dbReference>
<feature type="domain" description="GST C-terminal" evidence="2">
    <location>
        <begin position="89"/>
        <end position="233"/>
    </location>
</feature>
<dbReference type="PANTHER" id="PTHR42673:SF4">
    <property type="entry name" value="MALEYLACETOACETATE ISOMERASE"/>
    <property type="match status" value="1"/>
</dbReference>
<dbReference type="SUPFAM" id="SSF47616">
    <property type="entry name" value="GST C-terminal domain-like"/>
    <property type="match status" value="1"/>
</dbReference>
<dbReference type="RefSeq" id="WP_183416276.1">
    <property type="nucleotide sequence ID" value="NZ_JACHXA010000004.1"/>
</dbReference>
<keyword evidence="3" id="KW-0808">Transferase</keyword>
<dbReference type="Gene3D" id="3.40.30.10">
    <property type="entry name" value="Glutaredoxin"/>
    <property type="match status" value="1"/>
</dbReference>
<dbReference type="GO" id="GO:0006749">
    <property type="term" value="P:glutathione metabolic process"/>
    <property type="evidence" value="ECO:0007669"/>
    <property type="project" value="TreeGrafter"/>
</dbReference>
<dbReference type="AlphaFoldDB" id="A0A839SWV5"/>
<dbReference type="SUPFAM" id="SSF52833">
    <property type="entry name" value="Thioredoxin-like"/>
    <property type="match status" value="1"/>
</dbReference>
<gene>
    <name evidence="3" type="ORF">FHR98_001732</name>
</gene>
<dbReference type="EMBL" id="JACHXA010000004">
    <property type="protein sequence ID" value="MBB3065445.1"/>
    <property type="molecule type" value="Genomic_DNA"/>
</dbReference>
<dbReference type="InterPro" id="IPR010987">
    <property type="entry name" value="Glutathione-S-Trfase_C-like"/>
</dbReference>
<dbReference type="InterPro" id="IPR036249">
    <property type="entry name" value="Thioredoxin-like_sf"/>
</dbReference>
<dbReference type="GO" id="GO:0016034">
    <property type="term" value="F:maleylacetoacetate isomerase activity"/>
    <property type="evidence" value="ECO:0007669"/>
    <property type="project" value="TreeGrafter"/>
</dbReference>
<dbReference type="Pfam" id="PF22041">
    <property type="entry name" value="GST_C_7"/>
    <property type="match status" value="1"/>
</dbReference>
<dbReference type="InterPro" id="IPR036282">
    <property type="entry name" value="Glutathione-S-Trfase_C_sf"/>
</dbReference>
<evidence type="ECO:0000259" key="2">
    <source>
        <dbReference type="PROSITE" id="PS50405"/>
    </source>
</evidence>
<evidence type="ECO:0000313" key="3">
    <source>
        <dbReference type="EMBL" id="MBB3065445.1"/>
    </source>
</evidence>
<feature type="domain" description="GST N-terminal" evidence="1">
    <location>
        <begin position="8"/>
        <end position="84"/>
    </location>
</feature>
<dbReference type="EC" id="2.5.1.18" evidence="3"/>
<keyword evidence="4" id="KW-1185">Reference proteome</keyword>
<accession>A0A839SWV5</accession>
<sequence length="233" mass="26820">MPLTLYELAGADPDLRFSPYCWRIRMALVHKGLEFETVPWLFTEKHRLEPSGQGRVPVLVDGDTWIHDSWTIARYLEETYPDSPNLFGCDIGRGITHFFKFWSETVLYPAVARLIVSDIHDCLDEKDKGYFRQSREQRYGKRLEEVTADRDARLPAFHDLLTPLRKTLHEQSFLCGESPGFGDYIVFSAFQWARCCSTFELLSPEDEVAEWRERISGLFGGMAGKATRVATSN</sequence>
<dbReference type="PANTHER" id="PTHR42673">
    <property type="entry name" value="MALEYLACETOACETATE ISOMERASE"/>
    <property type="match status" value="1"/>
</dbReference>
<proteinExistence type="predicted"/>
<reference evidence="3 4" key="1">
    <citation type="submission" date="2020-08" db="EMBL/GenBank/DDBJ databases">
        <title>Genomic Encyclopedia of Type Strains, Phase III (KMG-III): the genomes of soil and plant-associated and newly described type strains.</title>
        <authorList>
            <person name="Whitman W."/>
        </authorList>
    </citation>
    <scope>NUCLEOTIDE SEQUENCE [LARGE SCALE GENOMIC DNA]</scope>
    <source>
        <strain evidence="3 4">CECT 8803</strain>
    </source>
</reference>
<evidence type="ECO:0000313" key="4">
    <source>
        <dbReference type="Proteomes" id="UP000581135"/>
    </source>
</evidence>
<dbReference type="InterPro" id="IPR040079">
    <property type="entry name" value="Glutathione_S-Trfase"/>
</dbReference>
<name>A0A839SWV5_9PROT</name>
<dbReference type="InterPro" id="IPR054416">
    <property type="entry name" value="GST_UstS-like_C"/>
</dbReference>
<dbReference type="InterPro" id="IPR004045">
    <property type="entry name" value="Glutathione_S-Trfase_N"/>
</dbReference>
<dbReference type="GO" id="GO:0004364">
    <property type="term" value="F:glutathione transferase activity"/>
    <property type="evidence" value="ECO:0007669"/>
    <property type="project" value="UniProtKB-EC"/>
</dbReference>